<keyword evidence="3 5" id="KW-0371">Homeobox</keyword>
<feature type="DNA-binding region" description="Homeobox" evidence="5">
    <location>
        <begin position="82"/>
        <end position="141"/>
    </location>
</feature>
<keyword evidence="2 5" id="KW-0238">DNA-binding</keyword>
<feature type="domain" description="Homeobox" evidence="8">
    <location>
        <begin position="80"/>
        <end position="140"/>
    </location>
</feature>
<dbReference type="PANTHER" id="PTHR46639:SF2">
    <property type="entry name" value="DIENCEPHALON_MESENCEPHALON HOMEOBOX PROTEIN 1"/>
    <property type="match status" value="1"/>
</dbReference>
<comment type="similarity">
    <text evidence="1">Belongs to the paired homeobox family.</text>
</comment>
<comment type="caution">
    <text evidence="9">The sequence shown here is derived from an EMBL/GenBank/DDBJ whole genome shotgun (WGS) entry which is preliminary data.</text>
</comment>
<dbReference type="PANTHER" id="PTHR46639">
    <property type="entry name" value="DIENCEPHALON/MESENCEPHALON HOMEOBOX PROTEIN 1"/>
    <property type="match status" value="1"/>
</dbReference>
<protein>
    <recommendedName>
        <fullName evidence="8">Homeobox domain-containing protein</fullName>
    </recommendedName>
</protein>
<evidence type="ECO:0000256" key="3">
    <source>
        <dbReference type="ARBA" id="ARBA00023155"/>
    </source>
</evidence>
<organism evidence="9 10">
    <name type="scientific">Porites evermanni</name>
    <dbReference type="NCBI Taxonomy" id="104178"/>
    <lineage>
        <taxon>Eukaryota</taxon>
        <taxon>Metazoa</taxon>
        <taxon>Cnidaria</taxon>
        <taxon>Anthozoa</taxon>
        <taxon>Hexacorallia</taxon>
        <taxon>Scleractinia</taxon>
        <taxon>Fungiina</taxon>
        <taxon>Poritidae</taxon>
        <taxon>Porites</taxon>
    </lineage>
</organism>
<evidence type="ECO:0000313" key="9">
    <source>
        <dbReference type="EMBL" id="CAH3024717.1"/>
    </source>
</evidence>
<feature type="compositionally biased region" description="Basic and acidic residues" evidence="7">
    <location>
        <begin position="45"/>
        <end position="55"/>
    </location>
</feature>
<dbReference type="EMBL" id="CALNXI010000316">
    <property type="protein sequence ID" value="CAH3024717.1"/>
    <property type="molecule type" value="Genomic_DNA"/>
</dbReference>
<evidence type="ECO:0000313" key="10">
    <source>
        <dbReference type="Proteomes" id="UP001159427"/>
    </source>
</evidence>
<gene>
    <name evidence="9" type="ORF">PEVE_00023772</name>
</gene>
<dbReference type="InterPro" id="IPR017970">
    <property type="entry name" value="Homeobox_CS"/>
</dbReference>
<evidence type="ECO:0000256" key="7">
    <source>
        <dbReference type="SAM" id="MobiDB-lite"/>
    </source>
</evidence>
<evidence type="ECO:0000259" key="8">
    <source>
        <dbReference type="PROSITE" id="PS50071"/>
    </source>
</evidence>
<comment type="subcellular location">
    <subcellularLocation>
        <location evidence="5 6">Nucleus</location>
    </subcellularLocation>
</comment>
<proteinExistence type="inferred from homology"/>
<evidence type="ECO:0000256" key="6">
    <source>
        <dbReference type="RuleBase" id="RU000682"/>
    </source>
</evidence>
<dbReference type="SUPFAM" id="SSF46689">
    <property type="entry name" value="Homeodomain-like"/>
    <property type="match status" value="1"/>
</dbReference>
<dbReference type="Pfam" id="PF00046">
    <property type="entry name" value="Homeodomain"/>
    <property type="match status" value="1"/>
</dbReference>
<dbReference type="PROSITE" id="PS00027">
    <property type="entry name" value="HOMEOBOX_1"/>
    <property type="match status" value="1"/>
</dbReference>
<evidence type="ECO:0000256" key="2">
    <source>
        <dbReference type="ARBA" id="ARBA00023125"/>
    </source>
</evidence>
<dbReference type="Proteomes" id="UP001159427">
    <property type="component" value="Unassembled WGS sequence"/>
</dbReference>
<evidence type="ECO:0000256" key="5">
    <source>
        <dbReference type="PROSITE-ProRule" id="PRU00108"/>
    </source>
</evidence>
<dbReference type="SMART" id="SM00389">
    <property type="entry name" value="HOX"/>
    <property type="match status" value="1"/>
</dbReference>
<sequence length="243" mass="27825">MSVAYTNEGLSGCKKDICFPMNTNPFSIERILKKNTPQPSIEGCHSSETKPESSRSTEALSLAVKLADVILEARQEKTRRAPRRTRTAFTHQQLGILEKAFSKTHYPDVEMREQLAEKTNLQEGRIQVWFKNRRAKYRKEIRTYFLPESYESDEEHMTNFCPMTTVHATQGPSSCFQYNTVPCYYNLSDSMEPLTSFGCTTPMYTHAQLSAQSQLAHTHGPHGWKPISNMAIDHVRLGEMWLP</sequence>
<dbReference type="InterPro" id="IPR052488">
    <property type="entry name" value="DMBX_homeobox"/>
</dbReference>
<evidence type="ECO:0000256" key="1">
    <source>
        <dbReference type="ARBA" id="ARBA00005733"/>
    </source>
</evidence>
<evidence type="ECO:0000256" key="4">
    <source>
        <dbReference type="ARBA" id="ARBA00023242"/>
    </source>
</evidence>
<feature type="region of interest" description="Disordered" evidence="7">
    <location>
        <begin position="37"/>
        <end position="57"/>
    </location>
</feature>
<reference evidence="9 10" key="1">
    <citation type="submission" date="2022-05" db="EMBL/GenBank/DDBJ databases">
        <authorList>
            <consortium name="Genoscope - CEA"/>
            <person name="William W."/>
        </authorList>
    </citation>
    <scope>NUCLEOTIDE SEQUENCE [LARGE SCALE GENOMIC DNA]</scope>
</reference>
<accession>A0ABN8M9N1</accession>
<dbReference type="InterPro" id="IPR001356">
    <property type="entry name" value="HD"/>
</dbReference>
<dbReference type="CDD" id="cd00086">
    <property type="entry name" value="homeodomain"/>
    <property type="match status" value="1"/>
</dbReference>
<keyword evidence="10" id="KW-1185">Reference proteome</keyword>
<name>A0ABN8M9N1_9CNID</name>
<dbReference type="Gene3D" id="1.10.10.60">
    <property type="entry name" value="Homeodomain-like"/>
    <property type="match status" value="1"/>
</dbReference>
<keyword evidence="4 5" id="KW-0539">Nucleus</keyword>
<dbReference type="PROSITE" id="PS50071">
    <property type="entry name" value="HOMEOBOX_2"/>
    <property type="match status" value="1"/>
</dbReference>
<dbReference type="InterPro" id="IPR009057">
    <property type="entry name" value="Homeodomain-like_sf"/>
</dbReference>